<evidence type="ECO:0000259" key="1">
    <source>
        <dbReference type="Pfam" id="PF01548"/>
    </source>
</evidence>
<dbReference type="EMBL" id="BJHV01000001">
    <property type="protein sequence ID" value="GDY49003.1"/>
    <property type="molecule type" value="Genomic_DNA"/>
</dbReference>
<dbReference type="RefSeq" id="WP_162003972.1">
    <property type="nucleotide sequence ID" value="NZ_BJHV01000001.1"/>
</dbReference>
<dbReference type="Proteomes" id="UP000299290">
    <property type="component" value="Unassembled WGS sequence"/>
</dbReference>
<dbReference type="InterPro" id="IPR047650">
    <property type="entry name" value="Transpos_IS110"/>
</dbReference>
<accession>A0A4D4KT33</accession>
<comment type="caution">
    <text evidence="2">The sequence shown here is derived from an EMBL/GenBank/DDBJ whole genome shotgun (WGS) entry which is preliminary data.</text>
</comment>
<dbReference type="AlphaFoldDB" id="A0A4D4KT33"/>
<dbReference type="InterPro" id="IPR002525">
    <property type="entry name" value="Transp_IS110-like_N"/>
</dbReference>
<gene>
    <name evidence="2" type="ORF">SANT12839_098850</name>
</gene>
<sequence>MRLPLGIDVACRASHRATCTDATGEIHFSGRRFTTIPTDLERLWGSLPTTDAVVVIMEPTRNAWVPLAAWFQCHGAKVVLAPPEQSADLRDYYSKHAKNDRLDSRVLARLPLLHPERLRELSD</sequence>
<protein>
    <recommendedName>
        <fullName evidence="1">Transposase IS110-like N-terminal domain-containing protein</fullName>
    </recommendedName>
</protein>
<dbReference type="Pfam" id="PF01548">
    <property type="entry name" value="DEDD_Tnp_IS110"/>
    <property type="match status" value="1"/>
</dbReference>
<keyword evidence="3" id="KW-1185">Reference proteome</keyword>
<evidence type="ECO:0000313" key="2">
    <source>
        <dbReference type="EMBL" id="GDY49003.1"/>
    </source>
</evidence>
<name>A0A4D4KT33_9ACTN</name>
<evidence type="ECO:0000313" key="3">
    <source>
        <dbReference type="Proteomes" id="UP000299290"/>
    </source>
</evidence>
<feature type="domain" description="Transposase IS110-like N-terminal" evidence="1">
    <location>
        <begin position="5"/>
        <end position="121"/>
    </location>
</feature>
<dbReference type="GO" id="GO:0003677">
    <property type="term" value="F:DNA binding"/>
    <property type="evidence" value="ECO:0007669"/>
    <property type="project" value="InterPro"/>
</dbReference>
<dbReference type="PANTHER" id="PTHR33055">
    <property type="entry name" value="TRANSPOSASE FOR INSERTION SEQUENCE ELEMENT IS1111A"/>
    <property type="match status" value="1"/>
</dbReference>
<dbReference type="GO" id="GO:0006313">
    <property type="term" value="P:DNA transposition"/>
    <property type="evidence" value="ECO:0007669"/>
    <property type="project" value="InterPro"/>
</dbReference>
<proteinExistence type="predicted"/>
<organism evidence="2 3">
    <name type="scientific">Streptomyces antimycoticus</name>
    <dbReference type="NCBI Taxonomy" id="68175"/>
    <lineage>
        <taxon>Bacteria</taxon>
        <taxon>Bacillati</taxon>
        <taxon>Actinomycetota</taxon>
        <taxon>Actinomycetes</taxon>
        <taxon>Kitasatosporales</taxon>
        <taxon>Streptomycetaceae</taxon>
        <taxon>Streptomyces</taxon>
        <taxon>Streptomyces violaceusniger group</taxon>
    </lineage>
</organism>
<reference evidence="2 3" key="1">
    <citation type="journal article" date="2020" name="Int. J. Syst. Evol. Microbiol.">
        <title>Reclassification of Streptomyces castelarensis and Streptomyces sporoclivatus as later heterotypic synonyms of Streptomyces antimycoticus.</title>
        <authorList>
            <person name="Komaki H."/>
            <person name="Tamura T."/>
        </authorList>
    </citation>
    <scope>NUCLEOTIDE SEQUENCE [LARGE SCALE GENOMIC DNA]</scope>
    <source>
        <strain evidence="2 3">NBRC 12839</strain>
    </source>
</reference>
<dbReference type="GO" id="GO:0004803">
    <property type="term" value="F:transposase activity"/>
    <property type="evidence" value="ECO:0007669"/>
    <property type="project" value="InterPro"/>
</dbReference>